<protein>
    <submittedName>
        <fullName evidence="9">Starch-binding associating with outer membrane</fullName>
    </submittedName>
</protein>
<evidence type="ECO:0000256" key="6">
    <source>
        <dbReference type="SAM" id="SignalP"/>
    </source>
</evidence>
<evidence type="ECO:0000256" key="1">
    <source>
        <dbReference type="ARBA" id="ARBA00004442"/>
    </source>
</evidence>
<dbReference type="EMBL" id="FNQY01000002">
    <property type="protein sequence ID" value="SDZ83855.1"/>
    <property type="molecule type" value="Genomic_DNA"/>
</dbReference>
<dbReference type="Pfam" id="PF07980">
    <property type="entry name" value="SusD_RagB"/>
    <property type="match status" value="1"/>
</dbReference>
<keyword evidence="10" id="KW-1185">Reference proteome</keyword>
<keyword evidence="5" id="KW-0998">Cell outer membrane</keyword>
<evidence type="ECO:0000259" key="7">
    <source>
        <dbReference type="Pfam" id="PF07980"/>
    </source>
</evidence>
<evidence type="ECO:0000256" key="2">
    <source>
        <dbReference type="ARBA" id="ARBA00006275"/>
    </source>
</evidence>
<evidence type="ECO:0000256" key="4">
    <source>
        <dbReference type="ARBA" id="ARBA00023136"/>
    </source>
</evidence>
<dbReference type="STRING" id="551991.SAMN05192529_102253"/>
<evidence type="ECO:0000313" key="10">
    <source>
        <dbReference type="Proteomes" id="UP000199041"/>
    </source>
</evidence>
<dbReference type="Gene3D" id="1.25.40.390">
    <property type="match status" value="1"/>
</dbReference>
<dbReference type="SUPFAM" id="SSF48452">
    <property type="entry name" value="TPR-like"/>
    <property type="match status" value="1"/>
</dbReference>
<proteinExistence type="inferred from homology"/>
<reference evidence="9 10" key="1">
    <citation type="submission" date="2016-10" db="EMBL/GenBank/DDBJ databases">
        <authorList>
            <person name="de Groot N.N."/>
        </authorList>
    </citation>
    <scope>NUCLEOTIDE SEQUENCE [LARGE SCALE GENOMIC DNA]</scope>
    <source>
        <strain evidence="9 10">Vu-144</strain>
    </source>
</reference>
<evidence type="ECO:0000256" key="5">
    <source>
        <dbReference type="ARBA" id="ARBA00023237"/>
    </source>
</evidence>
<feature type="domain" description="RagB/SusD" evidence="7">
    <location>
        <begin position="428"/>
        <end position="548"/>
    </location>
</feature>
<name>A0A1H3W9U6_9BACT</name>
<comment type="subcellular location">
    <subcellularLocation>
        <location evidence="1">Cell outer membrane</location>
    </subcellularLocation>
</comment>
<keyword evidence="3 6" id="KW-0732">Signal</keyword>
<comment type="similarity">
    <text evidence="2">Belongs to the SusD family.</text>
</comment>
<dbReference type="RefSeq" id="WP_244518706.1">
    <property type="nucleotide sequence ID" value="NZ_FNQY01000002.1"/>
</dbReference>
<organism evidence="9 10">
    <name type="scientific">Arachidicoccus rhizosphaerae</name>
    <dbReference type="NCBI Taxonomy" id="551991"/>
    <lineage>
        <taxon>Bacteria</taxon>
        <taxon>Pseudomonadati</taxon>
        <taxon>Bacteroidota</taxon>
        <taxon>Chitinophagia</taxon>
        <taxon>Chitinophagales</taxon>
        <taxon>Chitinophagaceae</taxon>
        <taxon>Arachidicoccus</taxon>
    </lineage>
</organism>
<dbReference type="Pfam" id="PF14322">
    <property type="entry name" value="SusD-like_3"/>
    <property type="match status" value="1"/>
</dbReference>
<accession>A0A1H3W9U6</accession>
<dbReference type="Proteomes" id="UP000199041">
    <property type="component" value="Unassembled WGS sequence"/>
</dbReference>
<feature type="signal peptide" evidence="6">
    <location>
        <begin position="1"/>
        <end position="26"/>
    </location>
</feature>
<feature type="domain" description="SusD-like N-terminal" evidence="8">
    <location>
        <begin position="85"/>
        <end position="235"/>
    </location>
</feature>
<dbReference type="GO" id="GO:0009279">
    <property type="term" value="C:cell outer membrane"/>
    <property type="evidence" value="ECO:0007669"/>
    <property type="project" value="UniProtKB-SubCell"/>
</dbReference>
<dbReference type="InterPro" id="IPR033985">
    <property type="entry name" value="SusD-like_N"/>
</dbReference>
<dbReference type="InterPro" id="IPR012944">
    <property type="entry name" value="SusD_RagB_dom"/>
</dbReference>
<keyword evidence="4" id="KW-0472">Membrane</keyword>
<dbReference type="InterPro" id="IPR011990">
    <property type="entry name" value="TPR-like_helical_dom_sf"/>
</dbReference>
<dbReference type="AlphaFoldDB" id="A0A1H3W9U6"/>
<evidence type="ECO:0000313" key="9">
    <source>
        <dbReference type="EMBL" id="SDZ83855.1"/>
    </source>
</evidence>
<feature type="chain" id="PRO_5011656342" evidence="6">
    <location>
        <begin position="27"/>
        <end position="577"/>
    </location>
</feature>
<evidence type="ECO:0000256" key="3">
    <source>
        <dbReference type="ARBA" id="ARBA00022729"/>
    </source>
</evidence>
<gene>
    <name evidence="9" type="ORF">SAMN05192529_102253</name>
</gene>
<sequence>MLNKFKNHKILMIALVFGLMFNSACTKLDETVYDQIKGEDFPSNKNDVIRSFLRPFEHAYWSIQGGSTFMLQENSSDELMTLNRQGDWYDGAQYQRVHYHTWTPNDGYTSDAWNAFYQGITLTTNSLEVLNKVDAQKMDMEEGELKDLKAELHTLRAWFHLRAFDFYRNIIIVDSVGDNTEPMTQSTPKETFDFIEKELIDAIPDLPTVQDLGAANAIGRWTKAGAAALLVRLYLNAKVYIGEDKYAECAKICEDIISGKYGSYSLENKWDAPFDYTNSTSSETIFGFPGSLNQTHWQYTDGMYFWCVTYQAPRYFGFSDFGDANPKFALQPGRDVDSVEYSFKLGKPFLKFQKYKDDYRLKLYKNLGSSKREGMFLYGYLPYTNSEGNPDTVRGNKGDYPLFIRDQVGMFLDAKPGTRIADKESDMNHADHNSGVFPVKYPFYPDGDDNRITSAYAEIRLAEIYYSLAECKYRAGDKAGAATLLNDVRKRDYPDGSASLYKADGSQLTDQEMLDEWGREFLVEGRRRTDLIRWGVFNTGTWWDKKPDADNHTEIFPIGVNVLNASAGSLKQNPGYE</sequence>
<evidence type="ECO:0000259" key="8">
    <source>
        <dbReference type="Pfam" id="PF14322"/>
    </source>
</evidence>